<accession>A0AA91DGJ3</accession>
<dbReference type="InterPro" id="IPR036388">
    <property type="entry name" value="WH-like_DNA-bd_sf"/>
</dbReference>
<dbReference type="InterPro" id="IPR011006">
    <property type="entry name" value="CheY-like_superfamily"/>
</dbReference>
<keyword evidence="4" id="KW-0597">Phosphoprotein</keyword>
<name>A0AA91DGJ3_VARPD</name>
<dbReference type="AlphaFoldDB" id="A0AA91DGJ3"/>
<dbReference type="PANTHER" id="PTHR43214">
    <property type="entry name" value="TWO-COMPONENT RESPONSE REGULATOR"/>
    <property type="match status" value="1"/>
</dbReference>
<dbReference type="SMART" id="SM00421">
    <property type="entry name" value="HTH_LUXR"/>
    <property type="match status" value="1"/>
</dbReference>
<dbReference type="CDD" id="cd06170">
    <property type="entry name" value="LuxR_C_like"/>
    <property type="match status" value="1"/>
</dbReference>
<feature type="modified residue" description="4-aspartylphosphate" evidence="4">
    <location>
        <position position="60"/>
    </location>
</feature>
<dbReference type="GO" id="GO:0000160">
    <property type="term" value="P:phosphorelay signal transduction system"/>
    <property type="evidence" value="ECO:0007669"/>
    <property type="project" value="InterPro"/>
</dbReference>
<dbReference type="PROSITE" id="PS00622">
    <property type="entry name" value="HTH_LUXR_1"/>
    <property type="match status" value="1"/>
</dbReference>
<dbReference type="SUPFAM" id="SSF52172">
    <property type="entry name" value="CheY-like"/>
    <property type="match status" value="1"/>
</dbReference>
<dbReference type="InterPro" id="IPR000792">
    <property type="entry name" value="Tscrpt_reg_LuxR_C"/>
</dbReference>
<dbReference type="PANTHER" id="PTHR43214:SF41">
    <property type="entry name" value="NITRATE_NITRITE RESPONSE REGULATOR PROTEIN NARP"/>
    <property type="match status" value="1"/>
</dbReference>
<dbReference type="PROSITE" id="PS50110">
    <property type="entry name" value="RESPONSE_REGULATORY"/>
    <property type="match status" value="1"/>
</dbReference>
<evidence type="ECO:0000259" key="6">
    <source>
        <dbReference type="PROSITE" id="PS50110"/>
    </source>
</evidence>
<dbReference type="Proteomes" id="UP000077852">
    <property type="component" value="Unassembled WGS sequence"/>
</dbReference>
<dbReference type="Pfam" id="PF00072">
    <property type="entry name" value="Response_reg"/>
    <property type="match status" value="1"/>
</dbReference>
<dbReference type="SMART" id="SM00448">
    <property type="entry name" value="REC"/>
    <property type="match status" value="1"/>
</dbReference>
<sequence length="226" mass="24764">MLRPVPFFSALLVEADPAVARRMLRILGAIAPGRHAPHVSTPEEANYLLAAFSFELVFVDMQLHPEGEGARLIARIRAAQPRAQVVAMSDMDNRDLVRRAFAAGATGYLLSDAEDAEIACALRALETGGVALDPRVARRVLDMLAVSMRRGAGARPDAAEPPRRLRPRELQLLRLIADGLSNRQIADALELSIHTVEFHARNAYRKLEVKSRTQAILEASRHGLLG</sequence>
<evidence type="ECO:0000256" key="3">
    <source>
        <dbReference type="ARBA" id="ARBA00023163"/>
    </source>
</evidence>
<evidence type="ECO:0000256" key="1">
    <source>
        <dbReference type="ARBA" id="ARBA00023015"/>
    </source>
</evidence>
<dbReference type="InterPro" id="IPR016032">
    <property type="entry name" value="Sig_transdc_resp-reg_C-effctor"/>
</dbReference>
<dbReference type="GO" id="GO:0006355">
    <property type="term" value="P:regulation of DNA-templated transcription"/>
    <property type="evidence" value="ECO:0007669"/>
    <property type="project" value="InterPro"/>
</dbReference>
<dbReference type="SUPFAM" id="SSF46894">
    <property type="entry name" value="C-terminal effector domain of the bipartite response regulators"/>
    <property type="match status" value="1"/>
</dbReference>
<dbReference type="PROSITE" id="PS50043">
    <property type="entry name" value="HTH_LUXR_2"/>
    <property type="match status" value="1"/>
</dbReference>
<dbReference type="Gene3D" id="3.40.50.2300">
    <property type="match status" value="1"/>
</dbReference>
<evidence type="ECO:0000256" key="2">
    <source>
        <dbReference type="ARBA" id="ARBA00023125"/>
    </source>
</evidence>
<keyword evidence="1" id="KW-0805">Transcription regulation</keyword>
<evidence type="ECO:0000313" key="8">
    <source>
        <dbReference type="Proteomes" id="UP000077852"/>
    </source>
</evidence>
<proteinExistence type="predicted"/>
<evidence type="ECO:0000259" key="5">
    <source>
        <dbReference type="PROSITE" id="PS50043"/>
    </source>
</evidence>
<dbReference type="Pfam" id="PF00196">
    <property type="entry name" value="GerE"/>
    <property type="match status" value="1"/>
</dbReference>
<gene>
    <name evidence="7" type="ORF">A3K87_32070</name>
</gene>
<feature type="domain" description="HTH luxR-type" evidence="5">
    <location>
        <begin position="158"/>
        <end position="223"/>
    </location>
</feature>
<dbReference type="InterPro" id="IPR039420">
    <property type="entry name" value="WalR-like"/>
</dbReference>
<dbReference type="PRINTS" id="PR00038">
    <property type="entry name" value="HTHLUXR"/>
</dbReference>
<keyword evidence="2" id="KW-0238">DNA-binding</keyword>
<reference evidence="7 8" key="1">
    <citation type="submission" date="2016-03" db="EMBL/GenBank/DDBJ databases">
        <title>Genome sequence of Variovorax paradoxus KB5.</title>
        <authorList>
            <person name="Jeong H."/>
            <person name="Hong C.E."/>
            <person name="Jo S.H."/>
            <person name="Park J.M."/>
        </authorList>
    </citation>
    <scope>NUCLEOTIDE SEQUENCE [LARGE SCALE GENOMIC DNA]</scope>
    <source>
        <strain evidence="7 8">KB5</strain>
    </source>
</reference>
<evidence type="ECO:0000256" key="4">
    <source>
        <dbReference type="PROSITE-ProRule" id="PRU00169"/>
    </source>
</evidence>
<dbReference type="EMBL" id="LVHG01000116">
    <property type="protein sequence ID" value="OAK53538.1"/>
    <property type="molecule type" value="Genomic_DNA"/>
</dbReference>
<keyword evidence="3" id="KW-0804">Transcription</keyword>
<comment type="caution">
    <text evidence="7">The sequence shown here is derived from an EMBL/GenBank/DDBJ whole genome shotgun (WGS) entry which is preliminary data.</text>
</comment>
<dbReference type="InterPro" id="IPR001789">
    <property type="entry name" value="Sig_transdc_resp-reg_receiver"/>
</dbReference>
<organism evidence="7 8">
    <name type="scientific">Variovorax paradoxus</name>
    <dbReference type="NCBI Taxonomy" id="34073"/>
    <lineage>
        <taxon>Bacteria</taxon>
        <taxon>Pseudomonadati</taxon>
        <taxon>Pseudomonadota</taxon>
        <taxon>Betaproteobacteria</taxon>
        <taxon>Burkholderiales</taxon>
        <taxon>Comamonadaceae</taxon>
        <taxon>Variovorax</taxon>
    </lineage>
</organism>
<feature type="domain" description="Response regulatory" evidence="6">
    <location>
        <begin position="9"/>
        <end position="126"/>
    </location>
</feature>
<evidence type="ECO:0008006" key="9">
    <source>
        <dbReference type="Google" id="ProtNLM"/>
    </source>
</evidence>
<dbReference type="Gene3D" id="1.10.10.10">
    <property type="entry name" value="Winged helix-like DNA-binding domain superfamily/Winged helix DNA-binding domain"/>
    <property type="match status" value="1"/>
</dbReference>
<dbReference type="GO" id="GO:0003677">
    <property type="term" value="F:DNA binding"/>
    <property type="evidence" value="ECO:0007669"/>
    <property type="project" value="UniProtKB-KW"/>
</dbReference>
<protein>
    <recommendedName>
        <fullName evidence="9">DNA-binding response regulator</fullName>
    </recommendedName>
</protein>
<evidence type="ECO:0000313" key="7">
    <source>
        <dbReference type="EMBL" id="OAK53538.1"/>
    </source>
</evidence>